<dbReference type="PANTHER" id="PTHR45968:SF15">
    <property type="entry name" value="PROTEIN HOTHEAD-LIKE ISOFORM X1"/>
    <property type="match status" value="1"/>
</dbReference>
<reference evidence="10" key="1">
    <citation type="submission" date="2019-09" db="EMBL/GenBank/DDBJ databases">
        <title>Draft genome information of white flower Hibiscus syriacus.</title>
        <authorList>
            <person name="Kim Y.-M."/>
        </authorList>
    </citation>
    <scope>NUCLEOTIDE SEQUENCE [LARGE SCALE GENOMIC DNA]</scope>
    <source>
        <strain evidence="10">YM2019G1</strain>
    </source>
</reference>
<evidence type="ECO:0000256" key="2">
    <source>
        <dbReference type="ARBA" id="ARBA00010790"/>
    </source>
</evidence>
<dbReference type="GO" id="GO:0050660">
    <property type="term" value="F:flavin adenine dinucleotide binding"/>
    <property type="evidence" value="ECO:0007669"/>
    <property type="project" value="InterPro"/>
</dbReference>
<dbReference type="EMBL" id="VEPZ02001111">
    <property type="protein sequence ID" value="KAE8694243.1"/>
    <property type="molecule type" value="Genomic_DNA"/>
</dbReference>
<keyword evidence="11" id="KW-1185">Reference proteome</keyword>
<dbReference type="Pfam" id="PF05199">
    <property type="entry name" value="GMC_oxred_C"/>
    <property type="match status" value="1"/>
</dbReference>
<evidence type="ECO:0000313" key="11">
    <source>
        <dbReference type="Proteomes" id="UP000436088"/>
    </source>
</evidence>
<feature type="signal peptide" evidence="8">
    <location>
        <begin position="1"/>
        <end position="25"/>
    </location>
</feature>
<accession>A0A6A2ZR12</accession>
<evidence type="ECO:0000256" key="5">
    <source>
        <dbReference type="ARBA" id="ARBA00022827"/>
    </source>
</evidence>
<feature type="binding site" evidence="6">
    <location>
        <position position="233"/>
    </location>
    <ligand>
        <name>FAD</name>
        <dbReference type="ChEBI" id="CHEBI:57692"/>
    </ligand>
</feature>
<dbReference type="InterPro" id="IPR036188">
    <property type="entry name" value="FAD/NAD-bd_sf"/>
</dbReference>
<name>A0A6A2ZR12_HIBSY</name>
<keyword evidence="4 8" id="KW-0732">Signal</keyword>
<feature type="binding site" evidence="6">
    <location>
        <begin position="74"/>
        <end position="75"/>
    </location>
    <ligand>
        <name>FAD</name>
        <dbReference type="ChEBI" id="CHEBI:57692"/>
    </ligand>
</feature>
<keyword evidence="7" id="KW-1015">Disulfide bond</keyword>
<evidence type="ECO:0000256" key="8">
    <source>
        <dbReference type="SAM" id="SignalP"/>
    </source>
</evidence>
<feature type="binding site" evidence="6">
    <location>
        <position position="542"/>
    </location>
    <ligand>
        <name>FAD</name>
        <dbReference type="ChEBI" id="CHEBI:57692"/>
    </ligand>
</feature>
<feature type="binding site" evidence="6">
    <location>
        <begin position="513"/>
        <end position="514"/>
    </location>
    <ligand>
        <name>FAD</name>
        <dbReference type="ChEBI" id="CHEBI:57692"/>
    </ligand>
</feature>
<evidence type="ECO:0000259" key="9">
    <source>
        <dbReference type="PROSITE" id="PS00624"/>
    </source>
</evidence>
<dbReference type="PROSITE" id="PS00624">
    <property type="entry name" value="GMC_OXRED_2"/>
    <property type="match status" value="1"/>
</dbReference>
<evidence type="ECO:0000256" key="1">
    <source>
        <dbReference type="ARBA" id="ARBA00001974"/>
    </source>
</evidence>
<dbReference type="PIRSF" id="PIRSF000137">
    <property type="entry name" value="Alcohol_oxidase"/>
    <property type="match status" value="1"/>
</dbReference>
<feature type="disulfide bond" evidence="7">
    <location>
        <begin position="450"/>
        <end position="505"/>
    </location>
</feature>
<keyword evidence="5 6" id="KW-0274">FAD</keyword>
<dbReference type="PANTHER" id="PTHR45968">
    <property type="entry name" value="OSJNBA0019K04.7 PROTEIN"/>
    <property type="match status" value="1"/>
</dbReference>
<sequence length="602" mass="66502">MGLELWMFLPLVYVSLFHFHGFSLAEKAPYYSFVHEAAVAPEVSFFDYIIVGGGTAGCPLAATLSERASVLILERGGSPYESPGKPDKGNFFPNMLDNTPGSYSQEFTSEDGVSNTRARVLGGGSVINAGFYSHAEPQFLIQAGLNEGLVNYSYRWVEKKVAFRPPMLQWQSALRDGMLEAGVLPNNGFTFDHIYGTKVGGTIFDGDDHRHSAADLLEYGNPFKIKVYLHATVEKILFETKVFSKPRAQGVVFEDELGKKHWALLTKDLKSEVILSAGAIGSPQLLMLSGIGPSQQLKKFGIKVVMDHSMVGQSLVDNPLNVLLVPSPNPVELSLVSFAAITKFGSYIEGCSGISFTPAWSRSIARALASILNKVFYFSPSTEQSSTKLFQEGMPRPESLLDTRIRGGIIFEKVKDPKSTGYLELRSTNPHDTPKVIFNYFQAPEDLMKCVKGMRTVIDAIYSTSFSNFRYEILSAQALLDLIVMLPLNERPRHIASSLSLEKFCMDTVMTIWHYHGGCRMGKVVDYDYKVYGVDALRVVDGSTFTSSPGTNPQSTIYGIEDSPGEIFRKAPEEIVGTQWDYVTVCAVLIWLRGDQTTGFDS</sequence>
<proteinExistence type="inferred from homology"/>
<feature type="chain" id="PRO_5025454917" evidence="8">
    <location>
        <begin position="26"/>
        <end position="602"/>
    </location>
</feature>
<feature type="binding site" evidence="6">
    <location>
        <position position="120"/>
    </location>
    <ligand>
        <name>FAD</name>
        <dbReference type="ChEBI" id="CHEBI:57692"/>
    </ligand>
</feature>
<comment type="caution">
    <text evidence="10">The sequence shown here is derived from an EMBL/GenBank/DDBJ whole genome shotgun (WGS) entry which is preliminary data.</text>
</comment>
<dbReference type="Gene3D" id="3.30.410.40">
    <property type="match status" value="1"/>
</dbReference>
<comment type="cofactor">
    <cofactor evidence="1 6">
        <name>FAD</name>
        <dbReference type="ChEBI" id="CHEBI:57692"/>
    </cofactor>
</comment>
<evidence type="ECO:0000256" key="4">
    <source>
        <dbReference type="ARBA" id="ARBA00022729"/>
    </source>
</evidence>
<evidence type="ECO:0000313" key="10">
    <source>
        <dbReference type="EMBL" id="KAE8694243.1"/>
    </source>
</evidence>
<protein>
    <submittedName>
        <fullName evidence="10">Molybdopterin cofactor sulfurase</fullName>
    </submittedName>
</protein>
<evidence type="ECO:0000256" key="7">
    <source>
        <dbReference type="PIRSR" id="PIRSR000137-3"/>
    </source>
</evidence>
<dbReference type="Proteomes" id="UP000436088">
    <property type="component" value="Unassembled WGS sequence"/>
</dbReference>
<feature type="binding site" evidence="6">
    <location>
        <begin position="553"/>
        <end position="554"/>
    </location>
    <ligand>
        <name>FAD</name>
        <dbReference type="ChEBI" id="CHEBI:57692"/>
    </ligand>
</feature>
<dbReference type="InterPro" id="IPR007867">
    <property type="entry name" value="GMC_OxRtase_C"/>
</dbReference>
<comment type="similarity">
    <text evidence="2">Belongs to the GMC oxidoreductase family.</text>
</comment>
<dbReference type="InterPro" id="IPR000172">
    <property type="entry name" value="GMC_OxRdtase_N"/>
</dbReference>
<dbReference type="AlphaFoldDB" id="A0A6A2ZR12"/>
<evidence type="ECO:0000256" key="3">
    <source>
        <dbReference type="ARBA" id="ARBA00022630"/>
    </source>
</evidence>
<dbReference type="GO" id="GO:0016614">
    <property type="term" value="F:oxidoreductase activity, acting on CH-OH group of donors"/>
    <property type="evidence" value="ECO:0007669"/>
    <property type="project" value="InterPro"/>
</dbReference>
<dbReference type="Gene3D" id="3.50.50.60">
    <property type="entry name" value="FAD/NAD(P)-binding domain"/>
    <property type="match status" value="1"/>
</dbReference>
<gene>
    <name evidence="10" type="ORF">F3Y22_tig00110785pilonHSYRG00088</name>
</gene>
<dbReference type="Pfam" id="PF00732">
    <property type="entry name" value="GMC_oxred_N"/>
    <property type="match status" value="1"/>
</dbReference>
<dbReference type="SUPFAM" id="SSF51905">
    <property type="entry name" value="FAD/NAD(P)-binding domain"/>
    <property type="match status" value="1"/>
</dbReference>
<evidence type="ECO:0000256" key="6">
    <source>
        <dbReference type="PIRSR" id="PIRSR000137-2"/>
    </source>
</evidence>
<keyword evidence="3" id="KW-0285">Flavoprotein</keyword>
<feature type="domain" description="Glucose-methanol-choline oxidoreductase N-terminal" evidence="9">
    <location>
        <begin position="278"/>
        <end position="292"/>
    </location>
</feature>
<dbReference type="InterPro" id="IPR051871">
    <property type="entry name" value="GMC_Oxidoreductase-Related"/>
</dbReference>
<dbReference type="SUPFAM" id="SSF54373">
    <property type="entry name" value="FAD-linked reductases, C-terminal domain"/>
    <property type="match status" value="1"/>
</dbReference>
<organism evidence="10 11">
    <name type="scientific">Hibiscus syriacus</name>
    <name type="common">Rose of Sharon</name>
    <dbReference type="NCBI Taxonomy" id="106335"/>
    <lineage>
        <taxon>Eukaryota</taxon>
        <taxon>Viridiplantae</taxon>
        <taxon>Streptophyta</taxon>
        <taxon>Embryophyta</taxon>
        <taxon>Tracheophyta</taxon>
        <taxon>Spermatophyta</taxon>
        <taxon>Magnoliopsida</taxon>
        <taxon>eudicotyledons</taxon>
        <taxon>Gunneridae</taxon>
        <taxon>Pentapetalae</taxon>
        <taxon>rosids</taxon>
        <taxon>malvids</taxon>
        <taxon>Malvales</taxon>
        <taxon>Malvaceae</taxon>
        <taxon>Malvoideae</taxon>
        <taxon>Hibiscus</taxon>
    </lineage>
</organism>
<dbReference type="InterPro" id="IPR012132">
    <property type="entry name" value="GMC_OxRdtase"/>
</dbReference>